<dbReference type="PANTHER" id="PTHR15239:SF6">
    <property type="entry name" value="RIBOSOME QUALITY CONTROL COMPLEX SUBUNIT NEMF"/>
    <property type="match status" value="1"/>
</dbReference>
<dbReference type="PATRIC" id="fig|1291734.4.peg.1226"/>
<dbReference type="EMBL" id="AZDJ01000013">
    <property type="protein sequence ID" value="KRK73337.1"/>
    <property type="molecule type" value="Genomic_DNA"/>
</dbReference>
<feature type="domain" description="NFACT RNA-binding" evidence="6">
    <location>
        <begin position="447"/>
        <end position="535"/>
    </location>
</feature>
<dbReference type="GO" id="GO:0019843">
    <property type="term" value="F:rRNA binding"/>
    <property type="evidence" value="ECO:0007669"/>
    <property type="project" value="UniProtKB-UniRule"/>
</dbReference>
<dbReference type="GO" id="GO:0043023">
    <property type="term" value="F:ribosomal large subunit binding"/>
    <property type="evidence" value="ECO:0007669"/>
    <property type="project" value="UniProtKB-UniRule"/>
</dbReference>
<keyword evidence="2 5" id="KW-0699">rRNA-binding</keyword>
<dbReference type="Gene3D" id="3.40.970.40">
    <property type="entry name" value="fibrinogen binding protein from staphylococcus aureus domain like"/>
    <property type="match status" value="1"/>
</dbReference>
<accession>A0A0R1JX99</accession>
<dbReference type="GO" id="GO:0072344">
    <property type="term" value="P:rescue of stalled ribosome"/>
    <property type="evidence" value="ECO:0007669"/>
    <property type="project" value="UniProtKB-UniRule"/>
</dbReference>
<dbReference type="GO" id="GO:1990112">
    <property type="term" value="C:RQC complex"/>
    <property type="evidence" value="ECO:0007669"/>
    <property type="project" value="TreeGrafter"/>
</dbReference>
<dbReference type="AlphaFoldDB" id="A0A0R1JX99"/>
<evidence type="ECO:0000313" key="7">
    <source>
        <dbReference type="EMBL" id="KRK73337.1"/>
    </source>
</evidence>
<evidence type="ECO:0000256" key="3">
    <source>
        <dbReference type="ARBA" id="ARBA00022884"/>
    </source>
</evidence>
<keyword evidence="1 5" id="KW-0820">tRNA-binding</keyword>
<dbReference type="InterPro" id="IPR008532">
    <property type="entry name" value="NFACT_RNA-bd"/>
</dbReference>
<dbReference type="RefSeq" id="WP_056950647.1">
    <property type="nucleotide sequence ID" value="NZ_AZDJ01000013.1"/>
</dbReference>
<dbReference type="Gene3D" id="2.30.310.10">
    <property type="entry name" value="ibrinogen binding protein from staphylococcus aureus domain"/>
    <property type="match status" value="1"/>
</dbReference>
<evidence type="ECO:0000256" key="1">
    <source>
        <dbReference type="ARBA" id="ARBA00022555"/>
    </source>
</evidence>
<evidence type="ECO:0000256" key="2">
    <source>
        <dbReference type="ARBA" id="ARBA00022730"/>
    </source>
</evidence>
<comment type="similarity">
    <text evidence="5">Belongs to the NEMF family.</text>
</comment>
<evidence type="ECO:0000313" key="8">
    <source>
        <dbReference type="Proteomes" id="UP000051804"/>
    </source>
</evidence>
<name>A0A0R1JX99_9LACO</name>
<dbReference type="Pfam" id="PF05833">
    <property type="entry name" value="NFACT_N"/>
    <property type="match status" value="1"/>
</dbReference>
<dbReference type="OrthoDB" id="9766163at2"/>
<protein>
    <recommendedName>
        <fullName evidence="5">Rqc2 homolog RqcH</fullName>
        <shortName evidence="5">RqcH</shortName>
    </recommendedName>
</protein>
<dbReference type="HAMAP" id="MF_00844_B">
    <property type="entry name" value="RqcH_B"/>
    <property type="match status" value="1"/>
</dbReference>
<dbReference type="InterPro" id="IPR051608">
    <property type="entry name" value="RQC_Subunit_NEMF"/>
</dbReference>
<dbReference type="Proteomes" id="UP000051804">
    <property type="component" value="Unassembled WGS sequence"/>
</dbReference>
<comment type="subunit">
    <text evidence="5">Associates with stalled 50S ribosomal subunits. Binds to RqcP.</text>
</comment>
<dbReference type="STRING" id="1291734.FD02_GL001195"/>
<evidence type="ECO:0000256" key="4">
    <source>
        <dbReference type="ARBA" id="ARBA00022917"/>
    </source>
</evidence>
<dbReference type="FunFam" id="2.30.310.10:FF:000004">
    <property type="entry name" value="Fibronectin-binding protein A"/>
    <property type="match status" value="1"/>
</dbReference>
<keyword evidence="8" id="KW-1185">Reference proteome</keyword>
<proteinExistence type="inferred from homology"/>
<reference evidence="7 8" key="1">
    <citation type="journal article" date="2015" name="Genome Announc.">
        <title>Expanding the biotechnology potential of lactobacilli through comparative genomics of 213 strains and associated genera.</title>
        <authorList>
            <person name="Sun Z."/>
            <person name="Harris H.M."/>
            <person name="McCann A."/>
            <person name="Guo C."/>
            <person name="Argimon S."/>
            <person name="Zhang W."/>
            <person name="Yang X."/>
            <person name="Jeffery I.B."/>
            <person name="Cooney J.C."/>
            <person name="Kagawa T.F."/>
            <person name="Liu W."/>
            <person name="Song Y."/>
            <person name="Salvetti E."/>
            <person name="Wrobel A."/>
            <person name="Rasinkangas P."/>
            <person name="Parkhill J."/>
            <person name="Rea M.C."/>
            <person name="O'Sullivan O."/>
            <person name="Ritari J."/>
            <person name="Douillard F.P."/>
            <person name="Paul Ross R."/>
            <person name="Yang R."/>
            <person name="Briner A.E."/>
            <person name="Felis G.E."/>
            <person name="de Vos W.M."/>
            <person name="Barrangou R."/>
            <person name="Klaenhammer T.R."/>
            <person name="Caufield P.W."/>
            <person name="Cui Y."/>
            <person name="Zhang H."/>
            <person name="O'Toole P.W."/>
        </authorList>
    </citation>
    <scope>NUCLEOTIDE SEQUENCE [LARGE SCALE GENOMIC DNA]</scope>
    <source>
        <strain evidence="7 8">JCM 17158</strain>
    </source>
</reference>
<comment type="caution">
    <text evidence="7">The sequence shown here is derived from an EMBL/GenBank/DDBJ whole genome shotgun (WGS) entry which is preliminary data.</text>
</comment>
<gene>
    <name evidence="5" type="primary">rqcH</name>
    <name evidence="7" type="ORF">FD02_GL001195</name>
</gene>
<dbReference type="InterPro" id="IPR043682">
    <property type="entry name" value="RqcH_bacterial"/>
</dbReference>
<dbReference type="GO" id="GO:0000049">
    <property type="term" value="F:tRNA binding"/>
    <property type="evidence" value="ECO:0007669"/>
    <property type="project" value="UniProtKB-UniRule"/>
</dbReference>
<comment type="function">
    <text evidence="5">Key component of the ribosome quality control system (RQC), a ribosome-associated complex that mediates the extraction of incompletely synthesized nascent chains from stalled ribosomes and their subsequent degradation. RqcH recruits Ala-charged tRNA, and with RqcP directs the elongation of stalled nascent chains on 50S ribosomal subunits, leading to non-templated C-terminal alanine extensions (Ala tail). The Ala tail promotes nascent chain degradation. May add between 1 and at least 8 Ala residues. Binds to stalled 50S ribosomal subunits.</text>
</comment>
<evidence type="ECO:0000259" key="6">
    <source>
        <dbReference type="Pfam" id="PF05670"/>
    </source>
</evidence>
<evidence type="ECO:0000256" key="5">
    <source>
        <dbReference type="HAMAP-Rule" id="MF_00844"/>
    </source>
</evidence>
<sequence length="567" mass="63214">MTYDGFFTHAMVAELQPLVGGRVSKIQQPYQNEVVLTIRANRKNQPLLLSAYPQYARVQITRIPFANPEVPTNFAMTLRKYLAGAGLVALTQAANDRVIWLDFSTRDELGDDLSLRLIVEMMGRHSNITLLNQTTNRIIDLIRHVGSDQNRYRLLLPGATYVEPPKQDKVDPFTDDATDYLELVRSASPDVPLISLLQRHYQGLAGDTAAELAARLSTADPAAAWEQFLAGFDAPQPTITTGKKVNFSAIPYRTLAGETQTFATLSEMLDAFYAQKAEHDRVQQLGGNLIHTLRLHIERDQKKQKKLAATLRQSAKAQDYRVRGEVLTTYLSQVQRGMTSVTLPNYYADNAPLTIALSNQLTPSQNAQKYFTKYQKLRNSVSFVTEQMAQNQAELDYLQGVMAQIELASPKDLADIRLELTEGGYLKAKRQGKKPAKRQKVAAPEQFYASDGTIIWVGKNNLQNDALTLHKAKKTDIWLHAKDIPGSHVIIDSADPSEQTLLEAANLAAYFSKSRASANVQVDWIEVRKIRKPNGAKPGFVVYEGQRTVAVTPDAALVAKLRQPPTR</sequence>
<keyword evidence="4 5" id="KW-0648">Protein biosynthesis</keyword>
<dbReference type="PANTHER" id="PTHR15239">
    <property type="entry name" value="NUCLEAR EXPORT MEDIATOR FACTOR NEMF"/>
    <property type="match status" value="1"/>
</dbReference>
<dbReference type="Pfam" id="PF05670">
    <property type="entry name" value="NFACT-R_1"/>
    <property type="match status" value="1"/>
</dbReference>
<keyword evidence="3 5" id="KW-0694">RNA-binding</keyword>
<organism evidence="7 8">
    <name type="scientific">Lacticaseibacillus nasuensis JCM 17158</name>
    <dbReference type="NCBI Taxonomy" id="1291734"/>
    <lineage>
        <taxon>Bacteria</taxon>
        <taxon>Bacillati</taxon>
        <taxon>Bacillota</taxon>
        <taxon>Bacilli</taxon>
        <taxon>Lactobacillales</taxon>
        <taxon>Lactobacillaceae</taxon>
        <taxon>Lacticaseibacillus</taxon>
    </lineage>
</organism>